<sequence length="216" mass="23817">MEKIVKAGFEVLDEVGLDGLTVRAVAAKLGVKAPSLYWHVRDKQQLLDEMATQMWRLLWAQLGGLETDTLVRDGFRIYANALRRTMLAHRDGARVFAGTYLTDAEVLRAQQAPLASFADRGYEVAVVARALWLVYCFTVGFCVEEQAVSQAPDDRYSLKARDERIGEGAELVRRTGPEILGTGAPGDSDRRFAELIDALADTADRMLGRAGRSAGR</sequence>
<dbReference type="Gene3D" id="1.10.357.10">
    <property type="entry name" value="Tetracycline Repressor, domain 2"/>
    <property type="match status" value="1"/>
</dbReference>
<dbReference type="PRINTS" id="PR00455">
    <property type="entry name" value="HTHTETR"/>
</dbReference>
<evidence type="ECO:0000256" key="3">
    <source>
        <dbReference type="ARBA" id="ARBA00023125"/>
    </source>
</evidence>
<dbReference type="GO" id="GO:0046677">
    <property type="term" value="P:response to antibiotic"/>
    <property type="evidence" value="ECO:0007669"/>
    <property type="project" value="InterPro"/>
</dbReference>
<feature type="domain" description="HTH tetR-type" evidence="6">
    <location>
        <begin position="1"/>
        <end position="58"/>
    </location>
</feature>
<evidence type="ECO:0000256" key="4">
    <source>
        <dbReference type="ARBA" id="ARBA00023163"/>
    </source>
</evidence>
<dbReference type="GO" id="GO:0045892">
    <property type="term" value="P:negative regulation of DNA-templated transcription"/>
    <property type="evidence" value="ECO:0007669"/>
    <property type="project" value="InterPro"/>
</dbReference>
<dbReference type="STRING" id="679197.HMPREF9336_01440"/>
<dbReference type="Pfam" id="PF02909">
    <property type="entry name" value="TetR_C_1"/>
    <property type="match status" value="1"/>
</dbReference>
<dbReference type="eggNOG" id="COG1309">
    <property type="taxonomic scope" value="Bacteria"/>
</dbReference>
<gene>
    <name evidence="7" type="ORF">HMPREF9336_01440</name>
</gene>
<comment type="caution">
    <text evidence="7">The sequence shown here is derived from an EMBL/GenBank/DDBJ whole genome shotgun (WGS) entry which is preliminary data.</text>
</comment>
<dbReference type="InterPro" id="IPR009057">
    <property type="entry name" value="Homeodomain-like_sf"/>
</dbReference>
<dbReference type="PROSITE" id="PS50977">
    <property type="entry name" value="HTH_TETR_2"/>
    <property type="match status" value="1"/>
</dbReference>
<evidence type="ECO:0000256" key="2">
    <source>
        <dbReference type="ARBA" id="ARBA00023015"/>
    </source>
</evidence>
<dbReference type="SUPFAM" id="SSF46689">
    <property type="entry name" value="Homeodomain-like"/>
    <property type="match status" value="1"/>
</dbReference>
<proteinExistence type="predicted"/>
<dbReference type="EMBL" id="ACZI02000003">
    <property type="protein sequence ID" value="EFV13705.2"/>
    <property type="molecule type" value="Genomic_DNA"/>
</dbReference>
<evidence type="ECO:0000313" key="7">
    <source>
        <dbReference type="EMBL" id="EFV13705.2"/>
    </source>
</evidence>
<protein>
    <recommendedName>
        <fullName evidence="6">HTH tetR-type domain-containing protein</fullName>
    </recommendedName>
</protein>
<keyword evidence="3 5" id="KW-0238">DNA-binding</keyword>
<dbReference type="PANTHER" id="PTHR30055">
    <property type="entry name" value="HTH-TYPE TRANSCRIPTIONAL REGULATOR RUTR"/>
    <property type="match status" value="1"/>
</dbReference>
<dbReference type="AlphaFoldDB" id="E5XPL8"/>
<feature type="DNA-binding region" description="H-T-H motif" evidence="5">
    <location>
        <begin position="21"/>
        <end position="40"/>
    </location>
</feature>
<dbReference type="Pfam" id="PF00440">
    <property type="entry name" value="TetR_N"/>
    <property type="match status" value="1"/>
</dbReference>
<dbReference type="Proteomes" id="UP000004816">
    <property type="component" value="Unassembled WGS sequence"/>
</dbReference>
<dbReference type="PRINTS" id="PR00400">
    <property type="entry name" value="TETREPRESSOR"/>
</dbReference>
<reference evidence="7 8" key="1">
    <citation type="journal article" date="2011" name="Stand. Genomic Sci.">
        <title>High quality draft genome sequence of Segniliparus rugosus CDC 945(T)= (ATCC BAA-974(T)).</title>
        <authorList>
            <person name="Earl A.M."/>
            <person name="Desjardins C.A."/>
            <person name="Fitzgerald M.G."/>
            <person name="Arachchi H.M."/>
            <person name="Zeng Q."/>
            <person name="Mehta T."/>
            <person name="Griggs A."/>
            <person name="Birren B.W."/>
            <person name="Toney N.C."/>
            <person name="Carr J."/>
            <person name="Posey J."/>
            <person name="Butler W.R."/>
        </authorList>
    </citation>
    <scope>NUCLEOTIDE SEQUENCE [LARGE SCALE GENOMIC DNA]</scope>
    <source>
        <strain evidence="8">ATCC BAA-974 / DSM 45345 / CCUG 50838 / CIP 108380 / JCM 13579 / CDC 945</strain>
    </source>
</reference>
<dbReference type="InterPro" id="IPR003012">
    <property type="entry name" value="Tet_transcr_reg_TetR"/>
</dbReference>
<organism evidence="7 8">
    <name type="scientific">Segniliparus rugosus (strain ATCC BAA-974 / DSM 45345 / CCUG 50838 / CIP 108380 / JCM 13579 / CDC 945)</name>
    <dbReference type="NCBI Taxonomy" id="679197"/>
    <lineage>
        <taxon>Bacteria</taxon>
        <taxon>Bacillati</taxon>
        <taxon>Actinomycetota</taxon>
        <taxon>Actinomycetes</taxon>
        <taxon>Mycobacteriales</taxon>
        <taxon>Segniliparaceae</taxon>
        <taxon>Segniliparus</taxon>
    </lineage>
</organism>
<evidence type="ECO:0000256" key="5">
    <source>
        <dbReference type="PROSITE-ProRule" id="PRU00335"/>
    </source>
</evidence>
<name>E5XPL8_SEGRC</name>
<evidence type="ECO:0000313" key="8">
    <source>
        <dbReference type="Proteomes" id="UP000004816"/>
    </source>
</evidence>
<dbReference type="HOGENOM" id="CLU_069543_2_1_11"/>
<dbReference type="InterPro" id="IPR036271">
    <property type="entry name" value="Tet_transcr_reg_TetR-rel_C_sf"/>
</dbReference>
<keyword evidence="8" id="KW-1185">Reference proteome</keyword>
<dbReference type="Gene3D" id="1.10.10.60">
    <property type="entry name" value="Homeodomain-like"/>
    <property type="match status" value="1"/>
</dbReference>
<dbReference type="InterPro" id="IPR004111">
    <property type="entry name" value="Repressor_TetR_C"/>
</dbReference>
<dbReference type="GO" id="GO:0000976">
    <property type="term" value="F:transcription cis-regulatory region binding"/>
    <property type="evidence" value="ECO:0007669"/>
    <property type="project" value="TreeGrafter"/>
</dbReference>
<dbReference type="InterPro" id="IPR001647">
    <property type="entry name" value="HTH_TetR"/>
</dbReference>
<evidence type="ECO:0000259" key="6">
    <source>
        <dbReference type="PROSITE" id="PS50977"/>
    </source>
</evidence>
<dbReference type="SUPFAM" id="SSF48498">
    <property type="entry name" value="Tetracyclin repressor-like, C-terminal domain"/>
    <property type="match status" value="1"/>
</dbReference>
<keyword evidence="1" id="KW-0678">Repressor</keyword>
<evidence type="ECO:0000256" key="1">
    <source>
        <dbReference type="ARBA" id="ARBA00022491"/>
    </source>
</evidence>
<accession>E5XPL8</accession>
<dbReference type="PANTHER" id="PTHR30055:SF151">
    <property type="entry name" value="TRANSCRIPTIONAL REGULATORY PROTEIN"/>
    <property type="match status" value="1"/>
</dbReference>
<dbReference type="GO" id="GO:0003700">
    <property type="term" value="F:DNA-binding transcription factor activity"/>
    <property type="evidence" value="ECO:0007669"/>
    <property type="project" value="TreeGrafter"/>
</dbReference>
<dbReference type="InterPro" id="IPR050109">
    <property type="entry name" value="HTH-type_TetR-like_transc_reg"/>
</dbReference>
<keyword evidence="2" id="KW-0805">Transcription regulation</keyword>
<keyword evidence="4" id="KW-0804">Transcription</keyword>